<dbReference type="InterPro" id="IPR036388">
    <property type="entry name" value="WH-like_DNA-bd_sf"/>
</dbReference>
<keyword evidence="4" id="KW-1185">Reference proteome</keyword>
<reference evidence="3 4" key="1">
    <citation type="submission" date="2013-05" db="EMBL/GenBank/DDBJ databases">
        <title>Genome sequence of Streptomyces sparsogenes DSM 40356.</title>
        <authorList>
            <person name="Coyne S."/>
            <person name="Seebeck F.P."/>
        </authorList>
    </citation>
    <scope>NUCLEOTIDE SEQUENCE [LARGE SCALE GENOMIC DNA]</scope>
    <source>
        <strain evidence="3 4">DSM 40356</strain>
    </source>
</reference>
<protein>
    <submittedName>
        <fullName evidence="3">Ankyrin-like protein</fullName>
    </submittedName>
</protein>
<organism evidence="3 4">
    <name type="scientific">Streptomyces sparsogenes DSM 40356</name>
    <dbReference type="NCBI Taxonomy" id="1331668"/>
    <lineage>
        <taxon>Bacteria</taxon>
        <taxon>Bacillati</taxon>
        <taxon>Actinomycetota</taxon>
        <taxon>Actinomycetes</taxon>
        <taxon>Kitasatosporales</taxon>
        <taxon>Streptomycetaceae</taxon>
        <taxon>Streptomyces</taxon>
    </lineage>
</organism>
<dbReference type="STRING" id="67365.GCA_001704635_04013"/>
<comment type="caution">
    <text evidence="3">The sequence shown here is derived from an EMBL/GenBank/DDBJ whole genome shotgun (WGS) entry which is preliminary data.</text>
</comment>
<dbReference type="PANTHER" id="PTHR33169:SF27">
    <property type="entry name" value="TRANSCRIPTIONAL REGULATOR PADR FAMILY PROTEIN"/>
    <property type="match status" value="1"/>
</dbReference>
<evidence type="ECO:0000256" key="1">
    <source>
        <dbReference type="SAM" id="MobiDB-lite"/>
    </source>
</evidence>
<dbReference type="InterPro" id="IPR036390">
    <property type="entry name" value="WH_DNA-bd_sf"/>
</dbReference>
<dbReference type="PANTHER" id="PTHR33169">
    <property type="entry name" value="PADR-FAMILY TRANSCRIPTIONAL REGULATOR"/>
    <property type="match status" value="1"/>
</dbReference>
<dbReference type="InterPro" id="IPR005149">
    <property type="entry name" value="Tscrpt_reg_PadR_N"/>
</dbReference>
<dbReference type="AlphaFoldDB" id="A0A1R1SEY3"/>
<feature type="compositionally biased region" description="Polar residues" evidence="1">
    <location>
        <begin position="216"/>
        <end position="238"/>
    </location>
</feature>
<name>A0A1R1SEY3_9ACTN</name>
<dbReference type="GeneID" id="96748313"/>
<dbReference type="Pfam" id="PF03551">
    <property type="entry name" value="PadR"/>
    <property type="match status" value="1"/>
</dbReference>
<dbReference type="Proteomes" id="UP000186168">
    <property type="component" value="Unassembled WGS sequence"/>
</dbReference>
<proteinExistence type="predicted"/>
<dbReference type="EMBL" id="ASQP01000319">
    <property type="protein sequence ID" value="OMI36971.1"/>
    <property type="molecule type" value="Genomic_DNA"/>
</dbReference>
<evidence type="ECO:0000313" key="3">
    <source>
        <dbReference type="EMBL" id="OMI36971.1"/>
    </source>
</evidence>
<dbReference type="InterPro" id="IPR052509">
    <property type="entry name" value="Metal_resp_DNA-bind_regulator"/>
</dbReference>
<accession>A0A1R1SEY3</accession>
<evidence type="ECO:0000259" key="2">
    <source>
        <dbReference type="Pfam" id="PF03551"/>
    </source>
</evidence>
<evidence type="ECO:0000313" key="4">
    <source>
        <dbReference type="Proteomes" id="UP000186168"/>
    </source>
</evidence>
<dbReference type="SUPFAM" id="SSF46785">
    <property type="entry name" value="Winged helix' DNA-binding domain"/>
    <property type="match status" value="1"/>
</dbReference>
<gene>
    <name evidence="3" type="ORF">SPAR_22649</name>
</gene>
<feature type="region of interest" description="Disordered" evidence="1">
    <location>
        <begin position="202"/>
        <end position="238"/>
    </location>
</feature>
<dbReference type="Gene3D" id="1.10.10.10">
    <property type="entry name" value="Winged helix-like DNA-binding domain superfamily/Winged helix DNA-binding domain"/>
    <property type="match status" value="1"/>
</dbReference>
<sequence length="238" mass="26393">MAVAAKRRKLGNPLALAVMALLSERPMHPYEIAQVLRRRGKEHSIKINYGSLYTVVQNLEKHGFVEVAGVQRQGRRPERTLYGLTADGQVELHDWLAELVSVPAREYPLFEAALSLILVLPVDEADELLGRRIEALEARARAVGDTLEALAKDLPRIFVLETEYQLHMIRAETEWIRALRQDLAAGALSGAAEWRALSETGEIPAEWMEIEERTSPDTNPDTSPDSSPDANPGTSPGI</sequence>
<feature type="domain" description="Transcription regulator PadR N-terminal" evidence="2">
    <location>
        <begin position="18"/>
        <end position="93"/>
    </location>
</feature>
<dbReference type="RefSeq" id="WP_079151443.1">
    <property type="nucleotide sequence ID" value="NZ_ASQP01000319.1"/>
</dbReference>